<dbReference type="KEGG" id="lenr:94168323"/>
<keyword evidence="1" id="KW-1133">Transmembrane helix</keyword>
<evidence type="ECO:0000256" key="1">
    <source>
        <dbReference type="SAM" id="Phobius"/>
    </source>
</evidence>
<keyword evidence="1" id="KW-0472">Membrane</keyword>
<keyword evidence="3" id="KW-1185">Reference proteome</keyword>
<dbReference type="Proteomes" id="UP000674179">
    <property type="component" value="Chromosome 35"/>
</dbReference>
<dbReference type="OrthoDB" id="265717at2759"/>
<accession>A0A836G8G3</accession>
<gene>
    <name evidence="2" type="ORF">CUR178_01037</name>
</gene>
<protein>
    <submittedName>
        <fullName evidence="2">Uncharacterized protein</fullName>
    </submittedName>
</protein>
<feature type="transmembrane region" description="Helical" evidence="1">
    <location>
        <begin position="6"/>
        <end position="25"/>
    </location>
</feature>
<dbReference type="AlphaFoldDB" id="A0A836G8G3"/>
<sequence length="88" mass="9524">MPPVGDVYLTAGVTCAMMILPFHIMNGAGPKHRFSTLCRPSTTVTGAFYQLFVEPSIPTDRDVKAYVADDVPSYHLSPPSTMSCCLSI</sequence>
<proteinExistence type="predicted"/>
<dbReference type="RefSeq" id="XP_067688916.1">
    <property type="nucleotide sequence ID" value="XM_067832813.1"/>
</dbReference>
<reference evidence="2 3" key="1">
    <citation type="submission" date="2021-02" db="EMBL/GenBank/DDBJ databases">
        <title>Leishmania (Mundinia) enrietti genome sequencing and assembly.</title>
        <authorList>
            <person name="Almutairi H."/>
            <person name="Gatherer D."/>
        </authorList>
    </citation>
    <scope>NUCLEOTIDE SEQUENCE [LARGE SCALE GENOMIC DNA]</scope>
    <source>
        <strain evidence="2">CUR178</strain>
    </source>
</reference>
<evidence type="ECO:0000313" key="3">
    <source>
        <dbReference type="Proteomes" id="UP000674179"/>
    </source>
</evidence>
<organism evidence="2 3">
    <name type="scientific">Leishmania enriettii</name>
    <dbReference type="NCBI Taxonomy" id="5663"/>
    <lineage>
        <taxon>Eukaryota</taxon>
        <taxon>Discoba</taxon>
        <taxon>Euglenozoa</taxon>
        <taxon>Kinetoplastea</taxon>
        <taxon>Metakinetoplastina</taxon>
        <taxon>Trypanosomatida</taxon>
        <taxon>Trypanosomatidae</taxon>
        <taxon>Leishmaniinae</taxon>
        <taxon>Leishmania</taxon>
    </lineage>
</organism>
<dbReference type="GeneID" id="94168323"/>
<dbReference type="EMBL" id="JAFHKP010000035">
    <property type="protein sequence ID" value="KAG5467394.1"/>
    <property type="molecule type" value="Genomic_DNA"/>
</dbReference>
<keyword evidence="1" id="KW-0812">Transmembrane</keyword>
<name>A0A836G8G3_LEIEN</name>
<comment type="caution">
    <text evidence="2">The sequence shown here is derived from an EMBL/GenBank/DDBJ whole genome shotgun (WGS) entry which is preliminary data.</text>
</comment>
<evidence type="ECO:0000313" key="2">
    <source>
        <dbReference type="EMBL" id="KAG5467394.1"/>
    </source>
</evidence>